<dbReference type="STRING" id="1193729.A1OE_852"/>
<dbReference type="InterPro" id="IPR026592">
    <property type="entry name" value="BamE"/>
</dbReference>
<sequence>MTRIFDINSTYNDSSFKKINGFFMRHSICSLLISIETIQVIFTKLNNSINLSIMHMHRIVALFIGVLVVIVAACSPQIKDHGNTVDMKSLANIKLGRTEQSEVLDLLGSPSSYANFGEDQWYYISQRIKSQAFYKPKTIERRIVCINFESSGLVKSVKVLNLNDGKKITPLRDETPTAGQNITLLKQLIGNIGRFSPDE</sequence>
<dbReference type="Gene3D" id="3.30.1450.10">
    <property type="match status" value="1"/>
</dbReference>
<accession>K7YNF1</accession>
<keyword evidence="4" id="KW-0812">Transmembrane</keyword>
<dbReference type="HOGENOM" id="CLU_104933_0_2_5"/>
<dbReference type="InterPro" id="IPR037873">
    <property type="entry name" value="BamE-like"/>
</dbReference>
<dbReference type="AlphaFoldDB" id="K7YNF1"/>
<evidence type="ECO:0000313" key="7">
    <source>
        <dbReference type="Proteomes" id="UP000010077"/>
    </source>
</evidence>
<evidence type="ECO:0000313" key="6">
    <source>
        <dbReference type="EMBL" id="AFX99037.1"/>
    </source>
</evidence>
<keyword evidence="3" id="KW-0998">Cell outer membrane</keyword>
<name>K7YNF1_9PROT</name>
<dbReference type="PANTHER" id="PTHR37482:SF1">
    <property type="entry name" value="OUTER MEMBRANE PROTEIN ASSEMBLY FACTOR BAME"/>
    <property type="match status" value="1"/>
</dbReference>
<dbReference type="InterPro" id="IPR007450">
    <property type="entry name" value="BamE_dom"/>
</dbReference>
<reference evidence="6 7" key="1">
    <citation type="journal article" date="2012" name="Proc. Natl. Acad. Sci. U.S.A.">
        <title>Genome streamlining and chemical defense in a coral reef symbiosis.</title>
        <authorList>
            <person name="Kwan J.C."/>
            <person name="Donia M.S."/>
            <person name="Han A.W."/>
            <person name="Hirose E."/>
            <person name="Haygood M.G."/>
            <person name="Schmidt E.W."/>
        </authorList>
    </citation>
    <scope>NUCLEOTIDE SEQUENCE [LARGE SCALE GENOMIC DNA]</scope>
    <source>
        <strain evidence="6 7">L2</strain>
    </source>
</reference>
<proteinExistence type="predicted"/>
<evidence type="ECO:0000256" key="2">
    <source>
        <dbReference type="ARBA" id="ARBA00023136"/>
    </source>
</evidence>
<evidence type="ECO:0000256" key="4">
    <source>
        <dbReference type="SAM" id="Phobius"/>
    </source>
</evidence>
<dbReference type="EMBL" id="CP003539">
    <property type="protein sequence ID" value="AFX99037.1"/>
    <property type="molecule type" value="Genomic_DNA"/>
</dbReference>
<dbReference type="KEGG" id="thal:A1OE_852"/>
<protein>
    <submittedName>
        <fullName evidence="6">SmpA / OmlA family protein</fullName>
    </submittedName>
</protein>
<evidence type="ECO:0000259" key="5">
    <source>
        <dbReference type="Pfam" id="PF04355"/>
    </source>
</evidence>
<keyword evidence="1" id="KW-0732">Signal</keyword>
<dbReference type="PANTHER" id="PTHR37482">
    <property type="entry name" value="OUTER MEMBRANE PROTEIN ASSEMBLY FACTOR BAME"/>
    <property type="match status" value="1"/>
</dbReference>
<feature type="domain" description="Outer membrane protein assembly factor BamE" evidence="5">
    <location>
        <begin position="82"/>
        <end position="156"/>
    </location>
</feature>
<dbReference type="GO" id="GO:0030674">
    <property type="term" value="F:protein-macromolecule adaptor activity"/>
    <property type="evidence" value="ECO:0007669"/>
    <property type="project" value="TreeGrafter"/>
</dbReference>
<keyword evidence="2 4" id="KW-0472">Membrane</keyword>
<keyword evidence="7" id="KW-1185">Reference proteome</keyword>
<dbReference type="eggNOG" id="COG2913">
    <property type="taxonomic scope" value="Bacteria"/>
</dbReference>
<dbReference type="Pfam" id="PF04355">
    <property type="entry name" value="BamE"/>
    <property type="match status" value="1"/>
</dbReference>
<evidence type="ECO:0000256" key="3">
    <source>
        <dbReference type="ARBA" id="ARBA00023237"/>
    </source>
</evidence>
<organism evidence="6 7">
    <name type="scientific">Candidatus Endolissoclinum faulkneri L2</name>
    <dbReference type="NCBI Taxonomy" id="1193729"/>
    <lineage>
        <taxon>Bacteria</taxon>
        <taxon>Pseudomonadati</taxon>
        <taxon>Pseudomonadota</taxon>
        <taxon>Alphaproteobacteria</taxon>
        <taxon>Rhodospirillales</taxon>
        <taxon>Rhodospirillaceae</taxon>
        <taxon>Candidatus Endolissoclinum</taxon>
    </lineage>
</organism>
<dbReference type="GO" id="GO:1990063">
    <property type="term" value="C:Bam protein complex"/>
    <property type="evidence" value="ECO:0007669"/>
    <property type="project" value="TreeGrafter"/>
</dbReference>
<dbReference type="GO" id="GO:0043165">
    <property type="term" value="P:Gram-negative-bacterium-type cell outer membrane assembly"/>
    <property type="evidence" value="ECO:0007669"/>
    <property type="project" value="TreeGrafter"/>
</dbReference>
<dbReference type="Proteomes" id="UP000010077">
    <property type="component" value="Chromosome"/>
</dbReference>
<evidence type="ECO:0000256" key="1">
    <source>
        <dbReference type="ARBA" id="ARBA00022729"/>
    </source>
</evidence>
<keyword evidence="4" id="KW-1133">Transmembrane helix</keyword>
<feature type="transmembrane region" description="Helical" evidence="4">
    <location>
        <begin position="54"/>
        <end position="74"/>
    </location>
</feature>
<feature type="transmembrane region" description="Helical" evidence="4">
    <location>
        <begin position="21"/>
        <end position="42"/>
    </location>
</feature>
<dbReference type="GO" id="GO:0051205">
    <property type="term" value="P:protein insertion into membrane"/>
    <property type="evidence" value="ECO:0007669"/>
    <property type="project" value="TreeGrafter"/>
</dbReference>
<gene>
    <name evidence="6" type="ORF">A1OE_852</name>
</gene>